<comment type="caution">
    <text evidence="1">The sequence shown here is derived from an EMBL/GenBank/DDBJ whole genome shotgun (WGS) entry which is preliminary data.</text>
</comment>
<evidence type="ECO:0000313" key="2">
    <source>
        <dbReference type="Proteomes" id="UP000684084"/>
    </source>
</evidence>
<evidence type="ECO:0000313" key="1">
    <source>
        <dbReference type="EMBL" id="CAB5351200.1"/>
    </source>
</evidence>
<dbReference type="VEuPathDB" id="FungiDB:RhiirFUN_003009"/>
<dbReference type="OrthoDB" id="2310893at2759"/>
<dbReference type="Proteomes" id="UP000684084">
    <property type="component" value="Unassembled WGS sequence"/>
</dbReference>
<organism evidence="1 2">
    <name type="scientific">Rhizophagus irregularis</name>
    <dbReference type="NCBI Taxonomy" id="588596"/>
    <lineage>
        <taxon>Eukaryota</taxon>
        <taxon>Fungi</taxon>
        <taxon>Fungi incertae sedis</taxon>
        <taxon>Mucoromycota</taxon>
        <taxon>Glomeromycotina</taxon>
        <taxon>Glomeromycetes</taxon>
        <taxon>Glomerales</taxon>
        <taxon>Glomeraceae</taxon>
        <taxon>Rhizophagus</taxon>
    </lineage>
</organism>
<reference evidence="1" key="1">
    <citation type="submission" date="2020-05" db="EMBL/GenBank/DDBJ databases">
        <authorList>
            <person name="Rincon C."/>
            <person name="Sanders R I."/>
            <person name="Robbins C."/>
            <person name="Chaturvedi A."/>
        </authorList>
    </citation>
    <scope>NUCLEOTIDE SEQUENCE</scope>
    <source>
        <strain evidence="1">CHB12</strain>
    </source>
</reference>
<accession>A0A915YX93</accession>
<sequence>MREVSSPWLFRSWQFIPYSKGFVKLFELRPTRLNESNNQQRSSLEGSFNPSPSLLKSNLWKKIHYVFISRYSNDPYSLGSIVFFFFIV</sequence>
<gene>
    <name evidence="1" type="ORF">CHRIB12_LOCUS5063</name>
</gene>
<dbReference type="AlphaFoldDB" id="A0A915YX93"/>
<name>A0A915YX93_9GLOM</name>
<proteinExistence type="predicted"/>
<protein>
    <submittedName>
        <fullName evidence="1">Uncharacterized protein</fullName>
    </submittedName>
</protein>
<dbReference type="EMBL" id="CAGKOT010000008">
    <property type="protein sequence ID" value="CAB5351200.1"/>
    <property type="molecule type" value="Genomic_DNA"/>
</dbReference>